<keyword evidence="12" id="KW-0175">Coiled coil</keyword>
<dbReference type="GO" id="GO:0005829">
    <property type="term" value="C:cytosol"/>
    <property type="evidence" value="ECO:0007669"/>
    <property type="project" value="TreeGrafter"/>
</dbReference>
<feature type="coiled-coil region" evidence="12">
    <location>
        <begin position="505"/>
        <end position="532"/>
    </location>
</feature>
<dbReference type="Pfam" id="PF13361">
    <property type="entry name" value="UvrD_C"/>
    <property type="match status" value="1"/>
</dbReference>
<accession>A0A173TYM9</accession>
<dbReference type="InterPro" id="IPR000212">
    <property type="entry name" value="DNA_helicase_UvrD/REP"/>
</dbReference>
<evidence type="ECO:0000313" key="15">
    <source>
        <dbReference type="EMBL" id="CUN07933.1"/>
    </source>
</evidence>
<dbReference type="GO" id="GO:0043138">
    <property type="term" value="F:3'-5' DNA helicase activity"/>
    <property type="evidence" value="ECO:0007669"/>
    <property type="project" value="UniProtKB-EC"/>
</dbReference>
<dbReference type="PROSITE" id="PS51217">
    <property type="entry name" value="UVRD_HELICASE_CTER"/>
    <property type="match status" value="1"/>
</dbReference>
<dbReference type="Gene3D" id="1.10.486.10">
    <property type="entry name" value="PCRA, domain 4"/>
    <property type="match status" value="1"/>
</dbReference>
<dbReference type="PANTHER" id="PTHR11070:SF2">
    <property type="entry name" value="ATP-DEPENDENT DNA HELICASE SRS2"/>
    <property type="match status" value="1"/>
</dbReference>
<dbReference type="GO" id="GO:0016887">
    <property type="term" value="F:ATP hydrolysis activity"/>
    <property type="evidence" value="ECO:0007669"/>
    <property type="project" value="RHEA"/>
</dbReference>
<evidence type="ECO:0000256" key="4">
    <source>
        <dbReference type="ARBA" id="ARBA00022806"/>
    </source>
</evidence>
<feature type="domain" description="UvrD-like helicase ATP-binding" evidence="13">
    <location>
        <begin position="1"/>
        <end position="280"/>
    </location>
</feature>
<dbReference type="RefSeq" id="WP_055157832.1">
    <property type="nucleotide sequence ID" value="NZ_CYXR01000021.1"/>
</dbReference>
<keyword evidence="6" id="KW-0238">DNA-binding</keyword>
<dbReference type="InterPro" id="IPR027417">
    <property type="entry name" value="P-loop_NTPase"/>
</dbReference>
<evidence type="ECO:0000256" key="2">
    <source>
        <dbReference type="ARBA" id="ARBA00022741"/>
    </source>
</evidence>
<evidence type="ECO:0000259" key="14">
    <source>
        <dbReference type="PROSITE" id="PS51217"/>
    </source>
</evidence>
<dbReference type="InterPro" id="IPR013986">
    <property type="entry name" value="DExx_box_DNA_helicase_dom_sf"/>
</dbReference>
<name>A0A173TYM9_9FIRM</name>
<comment type="catalytic activity">
    <reaction evidence="10">
        <text>ATP + H2O = ADP + phosphate + H(+)</text>
        <dbReference type="Rhea" id="RHEA:13065"/>
        <dbReference type="ChEBI" id="CHEBI:15377"/>
        <dbReference type="ChEBI" id="CHEBI:15378"/>
        <dbReference type="ChEBI" id="CHEBI:30616"/>
        <dbReference type="ChEBI" id="CHEBI:43474"/>
        <dbReference type="ChEBI" id="CHEBI:456216"/>
        <dbReference type="EC" id="5.6.2.4"/>
    </reaction>
</comment>
<protein>
    <recommendedName>
        <fullName evidence="9">DNA 3'-5' helicase</fullName>
        <ecNumber evidence="9">5.6.2.4</ecNumber>
    </recommendedName>
</protein>
<feature type="binding site" evidence="11">
    <location>
        <begin position="22"/>
        <end position="29"/>
    </location>
    <ligand>
        <name>ATP</name>
        <dbReference type="ChEBI" id="CHEBI:30616"/>
    </ligand>
</feature>
<dbReference type="PROSITE" id="PS51198">
    <property type="entry name" value="UVRD_HELICASE_ATP_BIND"/>
    <property type="match status" value="1"/>
</dbReference>
<dbReference type="Pfam" id="PF00580">
    <property type="entry name" value="UvrD-helicase"/>
    <property type="match status" value="1"/>
</dbReference>
<dbReference type="GO" id="GO:0003677">
    <property type="term" value="F:DNA binding"/>
    <property type="evidence" value="ECO:0007669"/>
    <property type="project" value="UniProtKB-KW"/>
</dbReference>
<dbReference type="EC" id="5.6.2.4" evidence="9"/>
<comment type="similarity">
    <text evidence="1">Belongs to the helicase family. UvrD subfamily.</text>
</comment>
<evidence type="ECO:0000256" key="7">
    <source>
        <dbReference type="ARBA" id="ARBA00023235"/>
    </source>
</evidence>
<evidence type="ECO:0000256" key="11">
    <source>
        <dbReference type="PROSITE-ProRule" id="PRU00560"/>
    </source>
</evidence>
<organism evidence="15 16">
    <name type="scientific">Coprococcus comes</name>
    <dbReference type="NCBI Taxonomy" id="410072"/>
    <lineage>
        <taxon>Bacteria</taxon>
        <taxon>Bacillati</taxon>
        <taxon>Bacillota</taxon>
        <taxon>Clostridia</taxon>
        <taxon>Lachnospirales</taxon>
        <taxon>Lachnospiraceae</taxon>
        <taxon>Coprococcus</taxon>
    </lineage>
</organism>
<dbReference type="EMBL" id="CYXR01000021">
    <property type="protein sequence ID" value="CUN07933.1"/>
    <property type="molecule type" value="Genomic_DNA"/>
</dbReference>
<comment type="catalytic activity">
    <reaction evidence="8">
        <text>Couples ATP hydrolysis with the unwinding of duplex DNA by translocating in the 3'-5' direction.</text>
        <dbReference type="EC" id="5.6.2.4"/>
    </reaction>
</comment>
<evidence type="ECO:0000256" key="1">
    <source>
        <dbReference type="ARBA" id="ARBA00009922"/>
    </source>
</evidence>
<keyword evidence="3 11" id="KW-0378">Hydrolase</keyword>
<dbReference type="Gene3D" id="3.40.50.300">
    <property type="entry name" value="P-loop containing nucleotide triphosphate hydrolases"/>
    <property type="match status" value="2"/>
</dbReference>
<keyword evidence="2 11" id="KW-0547">Nucleotide-binding</keyword>
<dbReference type="InterPro" id="IPR014016">
    <property type="entry name" value="UvrD-like_ATP-bd"/>
</dbReference>
<evidence type="ECO:0000313" key="16">
    <source>
        <dbReference type="Proteomes" id="UP000095727"/>
    </source>
</evidence>
<keyword evidence="7" id="KW-0413">Isomerase</keyword>
<evidence type="ECO:0000256" key="8">
    <source>
        <dbReference type="ARBA" id="ARBA00034617"/>
    </source>
</evidence>
<sequence>MKLNRGQDEAIKHGNGPCMVLAPPGSGKTLIVTERTRYLIEESGVRPDQILVITFTRYAAREMKERFERLTAGKNYPVTFGTFHSIFYGILKCAYGIGANNLMSEKESSVLLQEVLDQTDIESTPEVEDEEELVRELLREVGMVKNGLCHLKDFHSKYLTQDEFAEVFRSYEHQKKELKKFDFDDMLVQCYALFRKKPEILQGWQKRFQYILIDEFQDINRVQYEVIRMLAAPRYNLFVVGDDDQSIYGFRGAKPELMLYMKQEFPSLRTISLTVNYRSTEFITGAAARVILHNDTRFYKRVQSFRGRGQNVHVQEVLDEQEEAQYVTEEIQKKLDQGIKPGEIAVLFRAAVQARMISEILSEHRIPFEMRDYVTNFYRHFIVKDIMAYLQLAAGKRDRSLFLTICNRPLRYLARNSMENRQVNFEDLRKFYCDKDWMLDIIDQFDVDVRMMKNMAPYAAIQYIRKKIGYDDFLKEYAEKHQISWKQLMDVMAELEERSKNFKSYDEWEIHIAKYTQELEEQQAKARKIKGERENKVQLMTIHSAKGLEFEDVFVIHANEGEIPHQKAEKKDEIEEERRLFYVALTRAKNNLCISYITQKNGNSIKPSRFVEELLGQRIK</sequence>
<evidence type="ECO:0000256" key="5">
    <source>
        <dbReference type="ARBA" id="ARBA00022840"/>
    </source>
</evidence>
<dbReference type="Gene3D" id="1.10.10.160">
    <property type="match status" value="1"/>
</dbReference>
<dbReference type="SUPFAM" id="SSF52540">
    <property type="entry name" value="P-loop containing nucleoside triphosphate hydrolases"/>
    <property type="match status" value="1"/>
</dbReference>
<dbReference type="GO" id="GO:0000725">
    <property type="term" value="P:recombinational repair"/>
    <property type="evidence" value="ECO:0007669"/>
    <property type="project" value="TreeGrafter"/>
</dbReference>
<gene>
    <name evidence="15" type="primary">yjcD_1</name>
    <name evidence="15" type="ORF">ERS852574_02555</name>
</gene>
<evidence type="ECO:0000256" key="10">
    <source>
        <dbReference type="ARBA" id="ARBA00048988"/>
    </source>
</evidence>
<dbReference type="CDD" id="cd18807">
    <property type="entry name" value="SF1_C_UvrD"/>
    <property type="match status" value="1"/>
</dbReference>
<dbReference type="GO" id="GO:0033202">
    <property type="term" value="C:DNA helicase complex"/>
    <property type="evidence" value="ECO:0007669"/>
    <property type="project" value="TreeGrafter"/>
</dbReference>
<dbReference type="CDD" id="cd17932">
    <property type="entry name" value="DEXQc_UvrD"/>
    <property type="match status" value="1"/>
</dbReference>
<evidence type="ECO:0000259" key="13">
    <source>
        <dbReference type="PROSITE" id="PS51198"/>
    </source>
</evidence>
<dbReference type="PANTHER" id="PTHR11070">
    <property type="entry name" value="UVRD / RECB / PCRA DNA HELICASE FAMILY MEMBER"/>
    <property type="match status" value="1"/>
</dbReference>
<evidence type="ECO:0000256" key="12">
    <source>
        <dbReference type="SAM" id="Coils"/>
    </source>
</evidence>
<feature type="domain" description="UvrD-like helicase C-terminal" evidence="14">
    <location>
        <begin position="281"/>
        <end position="547"/>
    </location>
</feature>
<keyword evidence="5 11" id="KW-0067">ATP-binding</keyword>
<evidence type="ECO:0000256" key="6">
    <source>
        <dbReference type="ARBA" id="ARBA00023125"/>
    </source>
</evidence>
<dbReference type="GO" id="GO:0005524">
    <property type="term" value="F:ATP binding"/>
    <property type="evidence" value="ECO:0007669"/>
    <property type="project" value="UniProtKB-UniRule"/>
</dbReference>
<dbReference type="AlphaFoldDB" id="A0A173TYM9"/>
<keyword evidence="4 11" id="KW-0347">Helicase</keyword>
<dbReference type="Proteomes" id="UP000095727">
    <property type="component" value="Unassembled WGS sequence"/>
</dbReference>
<evidence type="ECO:0000256" key="9">
    <source>
        <dbReference type="ARBA" id="ARBA00034808"/>
    </source>
</evidence>
<dbReference type="InterPro" id="IPR014017">
    <property type="entry name" value="DNA_helicase_UvrD-like_C"/>
</dbReference>
<reference evidence="15 16" key="1">
    <citation type="submission" date="2015-09" db="EMBL/GenBank/DDBJ databases">
        <authorList>
            <consortium name="Pathogen Informatics"/>
        </authorList>
    </citation>
    <scope>NUCLEOTIDE SEQUENCE [LARGE SCALE GENOMIC DNA]</scope>
    <source>
        <strain evidence="15 16">2789STDY5834962</strain>
    </source>
</reference>
<proteinExistence type="inferred from homology"/>
<evidence type="ECO:0000256" key="3">
    <source>
        <dbReference type="ARBA" id="ARBA00022801"/>
    </source>
</evidence>